<accession>A0ABX2CX45</accession>
<dbReference type="Proteomes" id="UP000702425">
    <property type="component" value="Unassembled WGS sequence"/>
</dbReference>
<gene>
    <name evidence="1" type="ORF">E5S67_02620</name>
</gene>
<comment type="caution">
    <text evidence="1">The sequence shown here is derived from an EMBL/GenBank/DDBJ whole genome shotgun (WGS) entry which is preliminary data.</text>
</comment>
<reference evidence="1 2" key="1">
    <citation type="journal article" date="2020" name="Sci. Rep.">
        <title>A novel cyanobacterial geosmin producer, revising GeoA distribution and dispersion patterns in Bacteria.</title>
        <authorList>
            <person name="Churro C."/>
            <person name="Semedo-Aguiar A.P."/>
            <person name="Silva A.D."/>
            <person name="Pereira-Leal J.B."/>
            <person name="Leite R.B."/>
        </authorList>
    </citation>
    <scope>NUCLEOTIDE SEQUENCE [LARGE SCALE GENOMIC DNA]</scope>
    <source>
        <strain evidence="1 2">IPMA8</strain>
    </source>
</reference>
<evidence type="ECO:0000313" key="2">
    <source>
        <dbReference type="Proteomes" id="UP000702425"/>
    </source>
</evidence>
<organism evidence="1 2">
    <name type="scientific">Microcoleus asticus IPMA8</name>
    <dbReference type="NCBI Taxonomy" id="2563858"/>
    <lineage>
        <taxon>Bacteria</taxon>
        <taxon>Bacillati</taxon>
        <taxon>Cyanobacteriota</taxon>
        <taxon>Cyanophyceae</taxon>
        <taxon>Oscillatoriophycideae</taxon>
        <taxon>Oscillatoriales</taxon>
        <taxon>Microcoleaceae</taxon>
        <taxon>Microcoleus</taxon>
        <taxon>Microcoleus asticus</taxon>
    </lineage>
</organism>
<evidence type="ECO:0000313" key="1">
    <source>
        <dbReference type="EMBL" id="NQE34891.1"/>
    </source>
</evidence>
<proteinExistence type="predicted"/>
<protein>
    <submittedName>
        <fullName evidence="1">Uncharacterized protein</fullName>
    </submittedName>
</protein>
<keyword evidence="2" id="KW-1185">Reference proteome</keyword>
<dbReference type="EMBL" id="SRRZ01000042">
    <property type="protein sequence ID" value="NQE34891.1"/>
    <property type="molecule type" value="Genomic_DNA"/>
</dbReference>
<name>A0ABX2CX45_9CYAN</name>
<sequence length="59" mass="6943">MIIVGKEISLRSQIPHILNTESRCLTDSYIIQAIEQLRRDRLDDAIARPYDIPYVETIW</sequence>